<dbReference type="EMBL" id="BQKI01000015">
    <property type="protein sequence ID" value="GJN08330.1"/>
    <property type="molecule type" value="Genomic_DNA"/>
</dbReference>
<protein>
    <submittedName>
        <fullName evidence="2">Uncharacterized protein</fullName>
    </submittedName>
</protein>
<evidence type="ECO:0000313" key="3">
    <source>
        <dbReference type="Proteomes" id="UP001054889"/>
    </source>
</evidence>
<keyword evidence="3" id="KW-1185">Reference proteome</keyword>
<dbReference type="Pfam" id="PF04646">
    <property type="entry name" value="DUF604"/>
    <property type="match status" value="1"/>
</dbReference>
<dbReference type="InterPro" id="IPR006740">
    <property type="entry name" value="DUF604"/>
</dbReference>
<keyword evidence="1" id="KW-0812">Transmembrane</keyword>
<reference evidence="2" key="2">
    <citation type="submission" date="2021-12" db="EMBL/GenBank/DDBJ databases">
        <title>Resequencing data analysis of finger millet.</title>
        <authorList>
            <person name="Hatakeyama M."/>
            <person name="Aluri S."/>
            <person name="Balachadran M.T."/>
            <person name="Sivarajan S.R."/>
            <person name="Poveda L."/>
            <person name="Shimizu-Inatsugi R."/>
            <person name="Schlapbach R."/>
            <person name="Sreeman S.M."/>
            <person name="Shimizu K.K."/>
        </authorList>
    </citation>
    <scope>NUCLEOTIDE SEQUENCE</scope>
</reference>
<evidence type="ECO:0000256" key="1">
    <source>
        <dbReference type="SAM" id="Phobius"/>
    </source>
</evidence>
<dbReference type="InterPro" id="IPR036291">
    <property type="entry name" value="NAD(P)-bd_dom_sf"/>
</dbReference>
<dbReference type="PANTHER" id="PTHR10811">
    <property type="entry name" value="FRINGE-RELATED"/>
    <property type="match status" value="1"/>
</dbReference>
<dbReference type="SUPFAM" id="SSF51735">
    <property type="entry name" value="NAD(P)-binding Rossmann-fold domains"/>
    <property type="match status" value="1"/>
</dbReference>
<dbReference type="Proteomes" id="UP001054889">
    <property type="component" value="Unassembled WGS sequence"/>
</dbReference>
<name>A0AAV5DD34_ELECO</name>
<reference evidence="2" key="1">
    <citation type="journal article" date="2018" name="DNA Res.">
        <title>Multiple hybrid de novo genome assembly of finger millet, an orphan allotetraploid crop.</title>
        <authorList>
            <person name="Hatakeyama M."/>
            <person name="Aluri S."/>
            <person name="Balachadran M.T."/>
            <person name="Sivarajan S.R."/>
            <person name="Patrignani A."/>
            <person name="Gruter S."/>
            <person name="Poveda L."/>
            <person name="Shimizu-Inatsugi R."/>
            <person name="Baeten J."/>
            <person name="Francoijs K.J."/>
            <person name="Nataraja K.N."/>
            <person name="Reddy Y.A.N."/>
            <person name="Phadnis S."/>
            <person name="Ravikumar R.L."/>
            <person name="Schlapbach R."/>
            <person name="Sreeman S.M."/>
            <person name="Shimizu K.K."/>
        </authorList>
    </citation>
    <scope>NUCLEOTIDE SEQUENCE</scope>
</reference>
<proteinExistence type="predicted"/>
<accession>A0AAV5DD34</accession>
<dbReference type="FunFam" id="3.90.550.50:FF:000006">
    <property type="entry name" value="Fringe-related protein-like"/>
    <property type="match status" value="1"/>
</dbReference>
<dbReference type="AlphaFoldDB" id="A0AAV5DD34"/>
<dbReference type="Gene3D" id="3.40.50.720">
    <property type="entry name" value="NAD(P)-binding Rossmann-like Domain"/>
    <property type="match status" value="1"/>
</dbReference>
<evidence type="ECO:0000313" key="2">
    <source>
        <dbReference type="EMBL" id="GJN08330.1"/>
    </source>
</evidence>
<sequence>MKKKKAAEGSVGMGDQSRVCLAVSLSMQLTVTLAFLACVAFFPNGNASGRLYQWWRSQAHSVRLGNVSADDAATGGVRAPTTLSHIMFGIGSSARTWDKRRGYAELWWRPGQMRGHVWLEQEPPAGKWPATSPTYRVSSENRTRFGRKASASRMARIVADSFLAVTTAELRNNDTAAAREDEVRWFVMGDDDTVFFPDNLVSVLRKYDHQEMYYVGAPSESVEQDQVHQYGTAFGGGGIAISYPAAAELTKAIDGCLDRYEALYGSDERVHACLSELGIPLTREPGFHQMDIRGDAYGMLAAHPVAPLVSLHHLDRVQPINPQGKTPVDALRPLVDASKFDPARILQQSICYQQGPGYNWSVSVAWGYTAQIYPWTVAAREMETPLLTFKTWQRKANGPFVFNTRRWVPDNACARPAIFFLSLVRNDTGGGATVTEYARHHEEKEKECDEPSFRAASVIRTVRVLSPTMSPSEWERSISPFFRHHGGTAARWAVVEELAALGAAVHTCSRKEAELGDRLKEWEAKGFRVTGSVCDVSVREQRERLLSDVAERFCCMSQHP</sequence>
<gene>
    <name evidence="2" type="primary">ga26237</name>
    <name evidence="2" type="ORF">PR202_ga26237</name>
</gene>
<comment type="caution">
    <text evidence="2">The sequence shown here is derived from an EMBL/GenBank/DDBJ whole genome shotgun (WGS) entry which is preliminary data.</text>
</comment>
<dbReference type="Gene3D" id="3.90.550.50">
    <property type="match status" value="1"/>
</dbReference>
<keyword evidence="1" id="KW-1133">Transmembrane helix</keyword>
<keyword evidence="1" id="KW-0472">Membrane</keyword>
<organism evidence="2 3">
    <name type="scientific">Eleusine coracana subsp. coracana</name>
    <dbReference type="NCBI Taxonomy" id="191504"/>
    <lineage>
        <taxon>Eukaryota</taxon>
        <taxon>Viridiplantae</taxon>
        <taxon>Streptophyta</taxon>
        <taxon>Embryophyta</taxon>
        <taxon>Tracheophyta</taxon>
        <taxon>Spermatophyta</taxon>
        <taxon>Magnoliopsida</taxon>
        <taxon>Liliopsida</taxon>
        <taxon>Poales</taxon>
        <taxon>Poaceae</taxon>
        <taxon>PACMAD clade</taxon>
        <taxon>Chloridoideae</taxon>
        <taxon>Cynodonteae</taxon>
        <taxon>Eleusininae</taxon>
        <taxon>Eleusine</taxon>
    </lineage>
</organism>
<feature type="transmembrane region" description="Helical" evidence="1">
    <location>
        <begin position="21"/>
        <end position="42"/>
    </location>
</feature>